<organism evidence="1 2">
    <name type="scientific">Microbacterium fluvii</name>
    <dbReference type="NCBI Taxonomy" id="415215"/>
    <lineage>
        <taxon>Bacteria</taxon>
        <taxon>Bacillati</taxon>
        <taxon>Actinomycetota</taxon>
        <taxon>Actinomycetes</taxon>
        <taxon>Micrococcales</taxon>
        <taxon>Microbacteriaceae</taxon>
        <taxon>Microbacterium</taxon>
    </lineage>
</organism>
<sequence length="171" mass="18990">MSDFADVLLAAGPAADLPADHDVFGRLVGSWRVRNRYRASAESEWAESERDWIFSWVAGGRAIQDVIVGSDRGDEPVIAGTTIRAFDPRIGAWRVNWFGTLHANYGALIARAHGADSIRQDGSELTPDGEIPLRWNFSDITADTFAWDGWSSADGGRTWWLEQHMDAVRTE</sequence>
<gene>
    <name evidence="1" type="ORF">ACFQRL_04450</name>
</gene>
<proteinExistence type="predicted"/>
<name>A0ABW2HBJ1_9MICO</name>
<dbReference type="EMBL" id="JBHTBE010000001">
    <property type="protein sequence ID" value="MFC7268209.1"/>
    <property type="molecule type" value="Genomic_DNA"/>
</dbReference>
<keyword evidence="2" id="KW-1185">Reference proteome</keyword>
<dbReference type="Proteomes" id="UP001596507">
    <property type="component" value="Unassembled WGS sequence"/>
</dbReference>
<accession>A0ABW2HBJ1</accession>
<evidence type="ECO:0000313" key="1">
    <source>
        <dbReference type="EMBL" id="MFC7268209.1"/>
    </source>
</evidence>
<protein>
    <recommendedName>
        <fullName evidence="3">DUF1579 domain-containing protein</fullName>
    </recommendedName>
</protein>
<evidence type="ECO:0008006" key="3">
    <source>
        <dbReference type="Google" id="ProtNLM"/>
    </source>
</evidence>
<dbReference type="RefSeq" id="WP_262873121.1">
    <property type="nucleotide sequence ID" value="NZ_BAABKW010000005.1"/>
</dbReference>
<reference evidence="2" key="1">
    <citation type="journal article" date="2019" name="Int. J. Syst. Evol. Microbiol.">
        <title>The Global Catalogue of Microorganisms (GCM) 10K type strain sequencing project: providing services to taxonomists for standard genome sequencing and annotation.</title>
        <authorList>
            <consortium name="The Broad Institute Genomics Platform"/>
            <consortium name="The Broad Institute Genome Sequencing Center for Infectious Disease"/>
            <person name="Wu L."/>
            <person name="Ma J."/>
        </authorList>
    </citation>
    <scope>NUCLEOTIDE SEQUENCE [LARGE SCALE GENOMIC DNA]</scope>
    <source>
        <strain evidence="2">CGMCC 1.15772</strain>
    </source>
</reference>
<comment type="caution">
    <text evidence="1">The sequence shown here is derived from an EMBL/GenBank/DDBJ whole genome shotgun (WGS) entry which is preliminary data.</text>
</comment>
<evidence type="ECO:0000313" key="2">
    <source>
        <dbReference type="Proteomes" id="UP001596507"/>
    </source>
</evidence>